<evidence type="ECO:0000313" key="5">
    <source>
        <dbReference type="Proteomes" id="UP001459277"/>
    </source>
</evidence>
<keyword evidence="1" id="KW-0812">Transmembrane</keyword>
<keyword evidence="2" id="KW-0732">Signal</keyword>
<comment type="caution">
    <text evidence="4">The sequence shown here is derived from an EMBL/GenBank/DDBJ whole genome shotgun (WGS) entry which is preliminary data.</text>
</comment>
<keyword evidence="1" id="KW-0472">Membrane</keyword>
<feature type="transmembrane region" description="Helical" evidence="1">
    <location>
        <begin position="109"/>
        <end position="131"/>
    </location>
</feature>
<keyword evidence="1" id="KW-1133">Transmembrane helix</keyword>
<dbReference type="PANTHER" id="PTHR24128:SF24">
    <property type="entry name" value="ANKYRIN REPEAT PROTEIN"/>
    <property type="match status" value="1"/>
</dbReference>
<evidence type="ECO:0000256" key="2">
    <source>
        <dbReference type="SAM" id="SignalP"/>
    </source>
</evidence>
<keyword evidence="5" id="KW-1185">Reference proteome</keyword>
<feature type="chain" id="PRO_5043856204" description="PGG domain-containing protein" evidence="2">
    <location>
        <begin position="25"/>
        <end position="174"/>
    </location>
</feature>
<feature type="signal peptide" evidence="2">
    <location>
        <begin position="1"/>
        <end position="24"/>
    </location>
</feature>
<protein>
    <recommendedName>
        <fullName evidence="3">PGG domain-containing protein</fullName>
    </recommendedName>
</protein>
<dbReference type="Pfam" id="PF13962">
    <property type="entry name" value="PGG"/>
    <property type="match status" value="1"/>
</dbReference>
<reference evidence="4 5" key="1">
    <citation type="submission" date="2024-01" db="EMBL/GenBank/DDBJ databases">
        <title>A telomere-to-telomere, gap-free genome of sweet tea (Lithocarpus litseifolius).</title>
        <authorList>
            <person name="Zhou J."/>
        </authorList>
    </citation>
    <scope>NUCLEOTIDE SEQUENCE [LARGE SCALE GENOMIC DNA]</scope>
    <source>
        <strain evidence="4">Zhou-2022a</strain>
        <tissue evidence="4">Leaf</tissue>
    </source>
</reference>
<dbReference type="InterPro" id="IPR026961">
    <property type="entry name" value="PGG_dom"/>
</dbReference>
<dbReference type="Proteomes" id="UP001459277">
    <property type="component" value="Unassembled WGS sequence"/>
</dbReference>
<evidence type="ECO:0000259" key="3">
    <source>
        <dbReference type="Pfam" id="PF13962"/>
    </source>
</evidence>
<accession>A0AAW2CNI9</accession>
<feature type="transmembrane region" description="Helical" evidence="1">
    <location>
        <begin position="79"/>
        <end position="102"/>
    </location>
</feature>
<gene>
    <name evidence="4" type="ORF">SO802_019384</name>
</gene>
<dbReference type="EMBL" id="JAZDWU010000006">
    <property type="protein sequence ID" value="KAK9999781.1"/>
    <property type="molecule type" value="Genomic_DNA"/>
</dbReference>
<name>A0AAW2CNI9_9ROSI</name>
<evidence type="ECO:0000313" key="4">
    <source>
        <dbReference type="EMBL" id="KAK9999781.1"/>
    </source>
</evidence>
<proteinExistence type="predicted"/>
<feature type="domain" description="PGG" evidence="3">
    <location>
        <begin position="3"/>
        <end position="44"/>
    </location>
</feature>
<feature type="transmembrane region" description="Helical" evidence="1">
    <location>
        <begin position="143"/>
        <end position="166"/>
    </location>
</feature>
<dbReference type="AlphaFoldDB" id="A0AAW2CNI9"/>
<organism evidence="4 5">
    <name type="scientific">Lithocarpus litseifolius</name>
    <dbReference type="NCBI Taxonomy" id="425828"/>
    <lineage>
        <taxon>Eukaryota</taxon>
        <taxon>Viridiplantae</taxon>
        <taxon>Streptophyta</taxon>
        <taxon>Embryophyta</taxon>
        <taxon>Tracheophyta</taxon>
        <taxon>Spermatophyta</taxon>
        <taxon>Magnoliopsida</taxon>
        <taxon>eudicotyledons</taxon>
        <taxon>Gunneridae</taxon>
        <taxon>Pentapetalae</taxon>
        <taxon>rosids</taxon>
        <taxon>fabids</taxon>
        <taxon>Fagales</taxon>
        <taxon>Fagaceae</taxon>
        <taxon>Lithocarpus</taxon>
    </lineage>
</organism>
<evidence type="ECO:0000256" key="1">
    <source>
        <dbReference type="SAM" id="Phobius"/>
    </source>
</evidence>
<sequence>MTDEKRNALLVVAALLVTVTYQAALSPPGGLWQDDLFKPNTTTAALSPPSLAGGLLNESNSNITAPHKAGSAIARRTEFFIVFFGCNTLIFVLSNVIMVVLVPPVEIIGFFLAAVCSMLCSCYALSLLLIVQAPEWTLDFVPYLPLIIVALAIALFHLDCVCQLVFSFTKKFLE</sequence>
<dbReference type="PANTHER" id="PTHR24128">
    <property type="entry name" value="HOMEOBOX PROTEIN WARIAI"/>
    <property type="match status" value="1"/>
</dbReference>